<feature type="compositionally biased region" description="Acidic residues" evidence="1">
    <location>
        <begin position="104"/>
        <end position="117"/>
    </location>
</feature>
<dbReference type="Proteomes" id="UP001165083">
    <property type="component" value="Unassembled WGS sequence"/>
</dbReference>
<comment type="caution">
    <text evidence="2">The sequence shown here is derived from an EMBL/GenBank/DDBJ whole genome shotgun (WGS) entry which is preliminary data.</text>
</comment>
<protein>
    <submittedName>
        <fullName evidence="2">Unnamed protein product</fullName>
    </submittedName>
</protein>
<gene>
    <name evidence="2" type="ORF">Plil01_000173300</name>
</gene>
<feature type="compositionally biased region" description="Polar residues" evidence="1">
    <location>
        <begin position="130"/>
        <end position="146"/>
    </location>
</feature>
<accession>A0A9W6WN47</accession>
<keyword evidence="3" id="KW-1185">Reference proteome</keyword>
<evidence type="ECO:0000256" key="1">
    <source>
        <dbReference type="SAM" id="MobiDB-lite"/>
    </source>
</evidence>
<feature type="region of interest" description="Disordered" evidence="1">
    <location>
        <begin position="84"/>
        <end position="146"/>
    </location>
</feature>
<dbReference type="AlphaFoldDB" id="A0A9W6WN47"/>
<evidence type="ECO:0000313" key="3">
    <source>
        <dbReference type="Proteomes" id="UP001165083"/>
    </source>
</evidence>
<evidence type="ECO:0000313" key="2">
    <source>
        <dbReference type="EMBL" id="GMF10980.1"/>
    </source>
</evidence>
<proteinExistence type="predicted"/>
<dbReference type="EMBL" id="BSXW01000058">
    <property type="protein sequence ID" value="GMF10980.1"/>
    <property type="molecule type" value="Genomic_DNA"/>
</dbReference>
<reference evidence="2" key="1">
    <citation type="submission" date="2023-04" db="EMBL/GenBank/DDBJ databases">
        <title>Phytophthora lilii NBRC 32176.</title>
        <authorList>
            <person name="Ichikawa N."/>
            <person name="Sato H."/>
            <person name="Tonouchi N."/>
        </authorList>
    </citation>
    <scope>NUCLEOTIDE SEQUENCE</scope>
    <source>
        <strain evidence="2">NBRC 32176</strain>
    </source>
</reference>
<sequence>MGVVGKLFALAQYVVVILTRVVAKLVHLGATSVADMSRSLLRIARVDVPDANKQLLETESVDDATQKDLVDDWVSVSEDDAEESALRNLLDDNGKRSYGPSESTTEDELVELSDGEEVSTPIASLHPVKRSNSSTLTTGSNAAPHP</sequence>
<dbReference type="OrthoDB" id="97788at2759"/>
<organism evidence="2 3">
    <name type="scientific">Phytophthora lilii</name>
    <dbReference type="NCBI Taxonomy" id="2077276"/>
    <lineage>
        <taxon>Eukaryota</taxon>
        <taxon>Sar</taxon>
        <taxon>Stramenopiles</taxon>
        <taxon>Oomycota</taxon>
        <taxon>Peronosporomycetes</taxon>
        <taxon>Peronosporales</taxon>
        <taxon>Peronosporaceae</taxon>
        <taxon>Phytophthora</taxon>
    </lineage>
</organism>
<name>A0A9W6WN47_9STRA</name>